<dbReference type="PANTHER" id="PTHR46847:SF1">
    <property type="entry name" value="D-ALLOSE-BINDING PERIPLASMIC PROTEIN-RELATED"/>
    <property type="match status" value="1"/>
</dbReference>
<feature type="domain" description="Periplasmic binding protein" evidence="5">
    <location>
        <begin position="81"/>
        <end position="330"/>
    </location>
</feature>
<dbReference type="Pfam" id="PF13407">
    <property type="entry name" value="Peripla_BP_4"/>
    <property type="match status" value="1"/>
</dbReference>
<keyword evidence="3 4" id="KW-0732">Signal</keyword>
<comment type="subcellular location">
    <subcellularLocation>
        <location evidence="1">Cell envelope</location>
    </subcellularLocation>
</comment>
<evidence type="ECO:0000256" key="2">
    <source>
        <dbReference type="ARBA" id="ARBA00007639"/>
    </source>
</evidence>
<name>A0ABW7FWX8_9BURK</name>
<gene>
    <name evidence="6" type="ORF">ACG0Z6_11355</name>
</gene>
<dbReference type="SUPFAM" id="SSF53822">
    <property type="entry name" value="Periplasmic binding protein-like I"/>
    <property type="match status" value="1"/>
</dbReference>
<keyword evidence="7" id="KW-1185">Reference proteome</keyword>
<reference evidence="6 7" key="1">
    <citation type="submission" date="2024-08" db="EMBL/GenBank/DDBJ databases">
        <authorList>
            <person name="Lu H."/>
        </authorList>
    </citation>
    <scope>NUCLEOTIDE SEQUENCE [LARGE SCALE GENOMIC DNA]</scope>
    <source>
        <strain evidence="6 7">BYS180W</strain>
    </source>
</reference>
<sequence>MVKPTGSGQGAVVVVKTAACVALALGAAGMAVAGVSDELIRDLPADLKVLYKDAPQTIHPSAFDDFKAVKGPLKWCHSESYQGNPWRVSLAQELKRLVLSTPGASFEMADSNGDVSQQISQIRTFIDKKCSVISSVPGSATALNEAVAAAYKAGIPFVTAAGSVSSPYALNVDSNFGAWGYDMMKAIAKELGGKGSVLMVEGIAGNPIVAQERQGADRALAEHPGLKLARVVNGNWTANVTKTVVLQALATHPGPIDAVWTAGSESRVVAEAFAQAGRPAPLITGSVTGDAIGYWKANPSKYRFAGHGVWPQWTGQTLYRAAMRLLDGQKPRLNTLMLPLPVVGMKDLANMHKPCMTADAVSVFPTLPSDPVPERIFDAYFRNPAPTRNWDYAKAPSACP</sequence>
<accession>A0ABW7FWX8</accession>
<dbReference type="InterPro" id="IPR025997">
    <property type="entry name" value="SBP_2_dom"/>
</dbReference>
<organism evidence="6 7">
    <name type="scientific">Roseateles rivi</name>
    <dbReference type="NCBI Taxonomy" id="3299028"/>
    <lineage>
        <taxon>Bacteria</taxon>
        <taxon>Pseudomonadati</taxon>
        <taxon>Pseudomonadota</taxon>
        <taxon>Betaproteobacteria</taxon>
        <taxon>Burkholderiales</taxon>
        <taxon>Sphaerotilaceae</taxon>
        <taxon>Roseateles</taxon>
    </lineage>
</organism>
<evidence type="ECO:0000256" key="4">
    <source>
        <dbReference type="SAM" id="SignalP"/>
    </source>
</evidence>
<dbReference type="Gene3D" id="3.40.50.2300">
    <property type="match status" value="2"/>
</dbReference>
<dbReference type="PANTHER" id="PTHR46847">
    <property type="entry name" value="D-ALLOSE-BINDING PERIPLASMIC PROTEIN-RELATED"/>
    <property type="match status" value="1"/>
</dbReference>
<dbReference type="RefSeq" id="WP_394461439.1">
    <property type="nucleotide sequence ID" value="NZ_JBIGHZ010000004.1"/>
</dbReference>
<protein>
    <submittedName>
        <fullName evidence="6">Substrate-binding domain-containing protein</fullName>
    </submittedName>
</protein>
<dbReference type="EMBL" id="JBIGHZ010000004">
    <property type="protein sequence ID" value="MFG6448830.1"/>
    <property type="molecule type" value="Genomic_DNA"/>
</dbReference>
<evidence type="ECO:0000313" key="6">
    <source>
        <dbReference type="EMBL" id="MFG6448830.1"/>
    </source>
</evidence>
<evidence type="ECO:0000259" key="5">
    <source>
        <dbReference type="Pfam" id="PF13407"/>
    </source>
</evidence>
<evidence type="ECO:0000313" key="7">
    <source>
        <dbReference type="Proteomes" id="UP001606099"/>
    </source>
</evidence>
<proteinExistence type="inferred from homology"/>
<dbReference type="Proteomes" id="UP001606099">
    <property type="component" value="Unassembled WGS sequence"/>
</dbReference>
<feature type="signal peptide" evidence="4">
    <location>
        <begin position="1"/>
        <end position="33"/>
    </location>
</feature>
<feature type="chain" id="PRO_5047542709" evidence="4">
    <location>
        <begin position="34"/>
        <end position="400"/>
    </location>
</feature>
<comment type="similarity">
    <text evidence="2">Belongs to the bacterial solute-binding protein 2 family.</text>
</comment>
<evidence type="ECO:0000256" key="3">
    <source>
        <dbReference type="ARBA" id="ARBA00022729"/>
    </source>
</evidence>
<dbReference type="InterPro" id="IPR028082">
    <property type="entry name" value="Peripla_BP_I"/>
</dbReference>
<comment type="caution">
    <text evidence="6">The sequence shown here is derived from an EMBL/GenBank/DDBJ whole genome shotgun (WGS) entry which is preliminary data.</text>
</comment>
<evidence type="ECO:0000256" key="1">
    <source>
        <dbReference type="ARBA" id="ARBA00004196"/>
    </source>
</evidence>